<dbReference type="Gene3D" id="1.10.530.10">
    <property type="match status" value="1"/>
</dbReference>
<feature type="compositionally biased region" description="Polar residues" evidence="2">
    <location>
        <begin position="729"/>
        <end position="746"/>
    </location>
</feature>
<evidence type="ECO:0000259" key="5">
    <source>
        <dbReference type="Pfam" id="PF25275"/>
    </source>
</evidence>
<name>A0A1K1ST70_9PSEU</name>
<feature type="compositionally biased region" description="Acidic residues" evidence="2">
    <location>
        <begin position="2091"/>
        <end position="2101"/>
    </location>
</feature>
<feature type="region of interest" description="Disordered" evidence="2">
    <location>
        <begin position="722"/>
        <end position="746"/>
    </location>
</feature>
<keyword evidence="1" id="KW-0677">Repeat</keyword>
<feature type="compositionally biased region" description="Low complexity" evidence="2">
    <location>
        <begin position="348"/>
        <end position="364"/>
    </location>
</feature>
<evidence type="ECO:0000259" key="4">
    <source>
        <dbReference type="Pfam" id="PF25023"/>
    </source>
</evidence>
<sequence>MAAKPADFGPDAAKSADVVVDGWGDAQGYHLEVGRESSGFAWREIALIHPAGFDDSSWTGYQCLSGDGRFAALAILPASAVNVQAARDHGAFAYSVDLDSGAVHALAGDVGLKYYSPGCGTGDDAVFTVAADQKTKLVTADLSAGKITGAITAPGQITSAVPTRTGIVGAAGNRLVSVPAMGSPAVIASVAGAVYDVRPSADGGVSFLHTAPGANVATAVHEHGGVVTTLGTGNLSRVQLSQGRAGHAILSGASPAGASVLAAANVTAVADTNLARGASTASLDGDALLGPDADGHKSTPAVLAAKTGKVFAPAVPPSAAKVTTAVPTYSAAPKSAQAPHQNRLSPKADAAPTATAAPNTTQAQSPKCAVPPLNANRQVMQPNPAQVNWAVQMAEQGLLTGSAYTRPAGFANLGLVAYAPNSDFPLIPLSHPAGGSNSVPRSIFEGIMAQESNWSQASWHAPAGTAGDPLIASYYGAGGDIVSINYAASDCGYGISQVTDGMHIGDHSLSEHGQWKVAVDYQENIAAGLQILETTWNQLYAAGITANNADPRYLENWYFAAWAYNSGVQPNAANGNTTGCTPGPSCTGPHGTWGLGWTNNPANLDYPPNRDPYLQDTYADAAHPASWPYQERVLGWTASPLIRYGNPAYAKPTYNGGQRWVQPAPFTAMCSPAANQCDPNNTNTSNPGASHCMLDDFQCWWHDPVTWIPSCATTCATSPYAVSGGSEPANPTQNPPTCSQDTSKVPSGSIIVDDEPNRLNLQGCGGANWSSNGTFTYTYGTNSAGDPIGAIDTHQLGTGLGGRVLFTHTEDGSNPALINTGVWTPNLPSLQYYKVKLHLPGLGAEATNVVYNINPGGGVSPWKIRVNQAWNSEQWVTIGTFAMQNGGNVTLNNNGSSQDQGGFGYSDFDVAFDAIAFVPQGGTPGQPIGGPPGIQDAPKGSNPAYIACGCARRTAGDPVDTSTGYFGDSFTDLATPGRGMALNFNRTYAESIADPNGPNKALSADGPFGWGWTFSYNSTAVTDSSTGNVTVKQEDGSSVTFVSSGGSYTPVAPRFDATLVKSGSSYVYTRRGNQIFTFEASSGHLTAETDLAGSKASPQYQTTLAYDGSGHLATITDPGNRKYILTWTGHHITGLADTAGRQVTYGYDADDNLTDVYGIGTTRTPALKDDDHTKYAYDGNHLMTSMRSPANYAGPASAATSMVYDSAERVHTQTDANGHTTTFTYGPDGGLAAGQTLVTDPVGHEKLDTYQNGLLVSETKGYGTSDAGTTSYTYDPVTLGVSTLTDPDGNLQTFTYDDHGNKTSESNALGFTTDYVYDDAGNLVETINPDGVATVSQFDQADHIPGGANGVRVPTSTTITRANNVVESTTGNFGPAPVRTTNYYYDDAAHPGDRTRTTDPNGKTTTTEYDGYGNKVSVTDGAGDKTRFGYDVQTGLQTSTVDGNGVAAGVAPGCIPPAKGCTTYGHDAHGHVTLTTDALGNQTSADFDADGNQTSVTDANHHTTTSAYDPVGQLGKVTQADNTTQIIDHNPDGTVADIIDGLNAKTTYGYDGQGRKSSRTDADNRTTSSHLDPAGRALSTTDPTGRTVTIGYDAAGQPKSVSYSDGVTPGVTYGYDPAGHRVSMTDGTGTSTWTYNTFGEITSQKQGSGTMVGYGYDDNGNLTSITYPGQATPVVRSFDDAERLKTVTDWDTNKTTFGYDNDNAVKTSSYPDGITITNGYDDSDALTGTTAAAGTATAVSMTFGRDPMGQLSARTIGSTSQTFGYSVREQLSSDGTGTYANDAANNPVTVGTAAQTFDAAGQLCWSLPSGTVSNPSCGTVPAGATGFTFDKLGERKTAGSTTYGYDQIGRLTSLTGPASATYAYDGDDLRVSKTSGGSTTPFVWDADATPKLLNDGTNNYLYGPSGTPIEQVGAGGTLWYVHDQVGSTVALLDSAGAVAGSYSYTPYGRVTAAGSGRTPLQYTGQYTDAESGLVYLHARYYDPSTAQFLTVDPLVDQTRTPYAYTSGNPLNYTDPTGRSFWSSFTAGLMVAGAALAIGACAVLEPCGAIAVGVGGAIAIDAGAVAVIGATGAVAGGMTAAMAGGIGRFEDMEWDPGDDDDDGYHAPKSREVQQDQADRAWREIERRAAQLGQQLSKADRRSWHDAITGRGLDYNGILREGLHLFCGG</sequence>
<dbReference type="RefSeq" id="WP_245805189.1">
    <property type="nucleotide sequence ID" value="NZ_FPJG01000006.1"/>
</dbReference>
<dbReference type="Pfam" id="PF25275">
    <property type="entry name" value="Golvesin_C"/>
    <property type="match status" value="1"/>
</dbReference>
<dbReference type="InterPro" id="IPR022385">
    <property type="entry name" value="Rhs_assc_core"/>
</dbReference>
<reference evidence="7" key="1">
    <citation type="submission" date="2016-11" db="EMBL/GenBank/DDBJ databases">
        <authorList>
            <person name="Varghese N."/>
            <person name="Submissions S."/>
        </authorList>
    </citation>
    <scope>NUCLEOTIDE SEQUENCE [LARGE SCALE GENOMIC DNA]</scope>
    <source>
        <strain evidence="7">DSM 44671</strain>
    </source>
</reference>
<keyword evidence="7" id="KW-1185">Reference proteome</keyword>
<organism evidence="6 7">
    <name type="scientific">Amycolatopsis australiensis</name>
    <dbReference type="NCBI Taxonomy" id="546364"/>
    <lineage>
        <taxon>Bacteria</taxon>
        <taxon>Bacillati</taxon>
        <taxon>Actinomycetota</taxon>
        <taxon>Actinomycetes</taxon>
        <taxon>Pseudonocardiales</taxon>
        <taxon>Pseudonocardiaceae</taxon>
        <taxon>Amycolatopsis</taxon>
    </lineage>
</organism>
<dbReference type="EMBL" id="FPJG01000006">
    <property type="protein sequence ID" value="SFW87077.1"/>
    <property type="molecule type" value="Genomic_DNA"/>
</dbReference>
<dbReference type="InterPro" id="IPR045351">
    <property type="entry name" value="DUF6531"/>
</dbReference>
<feature type="region of interest" description="Disordered" evidence="2">
    <location>
        <begin position="2090"/>
        <end position="2116"/>
    </location>
</feature>
<dbReference type="Proteomes" id="UP000182740">
    <property type="component" value="Unassembled WGS sequence"/>
</dbReference>
<accession>A0A1K1ST70</accession>
<gene>
    <name evidence="6" type="ORF">SAMN04489730_6588</name>
</gene>
<evidence type="ECO:0000256" key="2">
    <source>
        <dbReference type="SAM" id="MobiDB-lite"/>
    </source>
</evidence>
<dbReference type="InterPro" id="IPR033803">
    <property type="entry name" value="CBD-like_Golvesin-Xly"/>
</dbReference>
<feature type="compositionally biased region" description="Basic and acidic residues" evidence="2">
    <location>
        <begin position="1387"/>
        <end position="1397"/>
    </location>
</feature>
<dbReference type="PANTHER" id="PTHR32305:SF15">
    <property type="entry name" value="PROTEIN RHSA-RELATED"/>
    <property type="match status" value="1"/>
</dbReference>
<feature type="domain" description="Teneurin-like YD-shell" evidence="4">
    <location>
        <begin position="1901"/>
        <end position="2001"/>
    </location>
</feature>
<feature type="region of interest" description="Disordered" evidence="2">
    <location>
        <begin position="331"/>
        <end position="370"/>
    </location>
</feature>
<dbReference type="InterPro" id="IPR050708">
    <property type="entry name" value="T6SS_VgrG/RHS"/>
</dbReference>
<dbReference type="Gene3D" id="2.180.10.10">
    <property type="entry name" value="RHS repeat-associated core"/>
    <property type="match status" value="5"/>
</dbReference>
<proteinExistence type="predicted"/>
<dbReference type="Pfam" id="PF05593">
    <property type="entry name" value="RHS_repeat"/>
    <property type="match status" value="3"/>
</dbReference>
<dbReference type="InterPro" id="IPR056823">
    <property type="entry name" value="TEN-like_YD-shell"/>
</dbReference>
<dbReference type="InterPro" id="IPR031325">
    <property type="entry name" value="RHS_repeat"/>
</dbReference>
<dbReference type="PANTHER" id="PTHR32305">
    <property type="match status" value="1"/>
</dbReference>
<dbReference type="NCBIfam" id="TIGR01643">
    <property type="entry name" value="YD_repeat_2x"/>
    <property type="match status" value="5"/>
</dbReference>
<dbReference type="NCBIfam" id="TIGR03696">
    <property type="entry name" value="Rhs_assc_core"/>
    <property type="match status" value="1"/>
</dbReference>
<dbReference type="STRING" id="546364.SAMN04489730_6588"/>
<dbReference type="Pfam" id="PF25023">
    <property type="entry name" value="TEN_YD-shell"/>
    <property type="match status" value="2"/>
</dbReference>
<evidence type="ECO:0000313" key="6">
    <source>
        <dbReference type="EMBL" id="SFW87077.1"/>
    </source>
</evidence>
<dbReference type="Pfam" id="PF20148">
    <property type="entry name" value="DUF6531"/>
    <property type="match status" value="1"/>
</dbReference>
<feature type="compositionally biased region" description="Basic and acidic residues" evidence="2">
    <location>
        <begin position="2102"/>
        <end position="2116"/>
    </location>
</feature>
<evidence type="ECO:0000256" key="1">
    <source>
        <dbReference type="ARBA" id="ARBA00022737"/>
    </source>
</evidence>
<feature type="compositionally biased region" description="Polar residues" evidence="2">
    <location>
        <begin position="1578"/>
        <end position="1587"/>
    </location>
</feature>
<feature type="domain" description="Teneurin-like YD-shell" evidence="4">
    <location>
        <begin position="1581"/>
        <end position="1773"/>
    </location>
</feature>
<protein>
    <submittedName>
        <fullName evidence="6">RHS repeat-associated core domain-containing protein</fullName>
    </submittedName>
</protein>
<evidence type="ECO:0000259" key="3">
    <source>
        <dbReference type="Pfam" id="PF20148"/>
    </source>
</evidence>
<evidence type="ECO:0000313" key="7">
    <source>
        <dbReference type="Proteomes" id="UP000182740"/>
    </source>
</evidence>
<feature type="domain" description="DUF6531" evidence="3">
    <location>
        <begin position="956"/>
        <end position="1041"/>
    </location>
</feature>
<dbReference type="InterPro" id="IPR006530">
    <property type="entry name" value="YD"/>
</dbReference>
<feature type="region of interest" description="Disordered" evidence="2">
    <location>
        <begin position="1547"/>
        <end position="1603"/>
    </location>
</feature>
<feature type="compositionally biased region" description="Polar residues" evidence="2">
    <location>
        <begin position="1398"/>
        <end position="1408"/>
    </location>
</feature>
<feature type="region of interest" description="Disordered" evidence="2">
    <location>
        <begin position="1384"/>
        <end position="1410"/>
    </location>
</feature>
<feature type="domain" description="Golvesin/Xly CBD-like" evidence="5">
    <location>
        <begin position="819"/>
        <end position="898"/>
    </location>
</feature>